<gene>
    <name evidence="2" type="ORF">CINCED_3A011101</name>
</gene>
<protein>
    <submittedName>
        <fullName evidence="2">Uncharacterized protein</fullName>
    </submittedName>
</protein>
<keyword evidence="3" id="KW-1185">Reference proteome</keyword>
<proteinExistence type="predicted"/>
<dbReference type="OrthoDB" id="6593964at2759"/>
<dbReference type="AlphaFoldDB" id="A0A5E4MBW9"/>
<accession>A0A5E4MBW9</accession>
<feature type="region of interest" description="Disordered" evidence="1">
    <location>
        <begin position="212"/>
        <end position="234"/>
    </location>
</feature>
<evidence type="ECO:0000313" key="3">
    <source>
        <dbReference type="Proteomes" id="UP000325440"/>
    </source>
</evidence>
<evidence type="ECO:0000313" key="2">
    <source>
        <dbReference type="EMBL" id="VVC29611.1"/>
    </source>
</evidence>
<name>A0A5E4MBW9_9HEMI</name>
<reference evidence="2 3" key="1">
    <citation type="submission" date="2019-08" db="EMBL/GenBank/DDBJ databases">
        <authorList>
            <person name="Alioto T."/>
            <person name="Alioto T."/>
            <person name="Gomez Garrido J."/>
        </authorList>
    </citation>
    <scope>NUCLEOTIDE SEQUENCE [LARGE SCALE GENOMIC DNA]</scope>
</reference>
<dbReference type="EMBL" id="CABPRJ010000495">
    <property type="protein sequence ID" value="VVC29611.1"/>
    <property type="molecule type" value="Genomic_DNA"/>
</dbReference>
<sequence>MVDLKNAFIFNHIRALHEQPSFKQVYNRGSRNARIFLHENDPVNDWEYFEIFVANPLTVDLLKWIYDLLIKRPDAVEQFTRNPFSDEPDVLGEMCDVIGRKVKSSYLMALRIFYKWASRELFMVLSGEIHDRLSLLDNHIKQNLSLNTSWTQLFDDCYRYVLEYFTKILQHYNCPADILETFHVTGQYELFRELVRFCVQVLVDTNSFLGYRESSTSSNESTTDFSSASCSSQA</sequence>
<feature type="compositionally biased region" description="Low complexity" evidence="1">
    <location>
        <begin position="214"/>
        <end position="234"/>
    </location>
</feature>
<organism evidence="2 3">
    <name type="scientific">Cinara cedri</name>
    <dbReference type="NCBI Taxonomy" id="506608"/>
    <lineage>
        <taxon>Eukaryota</taxon>
        <taxon>Metazoa</taxon>
        <taxon>Ecdysozoa</taxon>
        <taxon>Arthropoda</taxon>
        <taxon>Hexapoda</taxon>
        <taxon>Insecta</taxon>
        <taxon>Pterygota</taxon>
        <taxon>Neoptera</taxon>
        <taxon>Paraneoptera</taxon>
        <taxon>Hemiptera</taxon>
        <taxon>Sternorrhyncha</taxon>
        <taxon>Aphidomorpha</taxon>
        <taxon>Aphidoidea</taxon>
        <taxon>Aphididae</taxon>
        <taxon>Lachninae</taxon>
        <taxon>Cinara</taxon>
    </lineage>
</organism>
<evidence type="ECO:0000256" key="1">
    <source>
        <dbReference type="SAM" id="MobiDB-lite"/>
    </source>
</evidence>
<dbReference type="Proteomes" id="UP000325440">
    <property type="component" value="Unassembled WGS sequence"/>
</dbReference>